<name>A0AAV7VVG2_PLEWA</name>
<dbReference type="EMBL" id="JANPWB010000002">
    <property type="protein sequence ID" value="KAJ1205685.1"/>
    <property type="molecule type" value="Genomic_DNA"/>
</dbReference>
<evidence type="ECO:0000313" key="2">
    <source>
        <dbReference type="Proteomes" id="UP001066276"/>
    </source>
</evidence>
<protein>
    <submittedName>
        <fullName evidence="1">Uncharacterized protein</fullName>
    </submittedName>
</protein>
<organism evidence="1 2">
    <name type="scientific">Pleurodeles waltl</name>
    <name type="common">Iberian ribbed newt</name>
    <dbReference type="NCBI Taxonomy" id="8319"/>
    <lineage>
        <taxon>Eukaryota</taxon>
        <taxon>Metazoa</taxon>
        <taxon>Chordata</taxon>
        <taxon>Craniata</taxon>
        <taxon>Vertebrata</taxon>
        <taxon>Euteleostomi</taxon>
        <taxon>Amphibia</taxon>
        <taxon>Batrachia</taxon>
        <taxon>Caudata</taxon>
        <taxon>Salamandroidea</taxon>
        <taxon>Salamandridae</taxon>
        <taxon>Pleurodelinae</taxon>
        <taxon>Pleurodeles</taxon>
    </lineage>
</organism>
<reference evidence="1" key="1">
    <citation type="journal article" date="2022" name="bioRxiv">
        <title>Sequencing and chromosome-scale assembly of the giantPleurodeles waltlgenome.</title>
        <authorList>
            <person name="Brown T."/>
            <person name="Elewa A."/>
            <person name="Iarovenko S."/>
            <person name="Subramanian E."/>
            <person name="Araus A.J."/>
            <person name="Petzold A."/>
            <person name="Susuki M."/>
            <person name="Suzuki K.-i.T."/>
            <person name="Hayashi T."/>
            <person name="Toyoda A."/>
            <person name="Oliveira C."/>
            <person name="Osipova E."/>
            <person name="Leigh N.D."/>
            <person name="Simon A."/>
            <person name="Yun M.H."/>
        </authorList>
    </citation>
    <scope>NUCLEOTIDE SEQUENCE</scope>
    <source>
        <strain evidence="1">20211129_DDA</strain>
        <tissue evidence="1">Liver</tissue>
    </source>
</reference>
<keyword evidence="2" id="KW-1185">Reference proteome</keyword>
<dbReference type="AlphaFoldDB" id="A0AAV7VVG2"/>
<proteinExistence type="predicted"/>
<accession>A0AAV7VVG2</accession>
<sequence length="111" mass="12402">MWVTMDNKSRDFFEPAELCSFLDGISAKPMDQDSKPCTTSPLLLCDSLQHADDDPSIFCSHSATHKRGRFLDRPPRSQDVRDVALQAVADITQGLLRDKSRSPLKHTSPSD</sequence>
<gene>
    <name evidence="1" type="ORF">NDU88_001113</name>
</gene>
<evidence type="ECO:0000313" key="1">
    <source>
        <dbReference type="EMBL" id="KAJ1205685.1"/>
    </source>
</evidence>
<comment type="caution">
    <text evidence="1">The sequence shown here is derived from an EMBL/GenBank/DDBJ whole genome shotgun (WGS) entry which is preliminary data.</text>
</comment>
<dbReference type="Proteomes" id="UP001066276">
    <property type="component" value="Chromosome 1_2"/>
</dbReference>